<dbReference type="AlphaFoldDB" id="A0A084WP48"/>
<protein>
    <submittedName>
        <fullName evidence="2">Uncharacterized protein LOC101710489</fullName>
    </submittedName>
</protein>
<proteinExistence type="predicted"/>
<dbReference type="VEuPathDB" id="VectorBase:ASIC020187"/>
<feature type="compositionally biased region" description="Polar residues" evidence="1">
    <location>
        <begin position="1"/>
        <end position="12"/>
    </location>
</feature>
<reference evidence="3" key="2">
    <citation type="submission" date="2020-05" db="UniProtKB">
        <authorList>
            <consortium name="EnsemblMetazoa"/>
        </authorList>
    </citation>
    <scope>IDENTIFICATION</scope>
</reference>
<evidence type="ECO:0000313" key="2">
    <source>
        <dbReference type="EMBL" id="KFB51992.1"/>
    </source>
</evidence>
<dbReference type="EMBL" id="ATLV01024905">
    <property type="status" value="NOT_ANNOTATED_CDS"/>
    <property type="molecule type" value="Genomic_DNA"/>
</dbReference>
<evidence type="ECO:0000313" key="4">
    <source>
        <dbReference type="Proteomes" id="UP000030765"/>
    </source>
</evidence>
<feature type="compositionally biased region" description="Basic and acidic residues" evidence="1">
    <location>
        <begin position="117"/>
        <end position="128"/>
    </location>
</feature>
<keyword evidence="4" id="KW-1185">Reference proteome</keyword>
<gene>
    <name evidence="2" type="ORF">ZHAS_00020187</name>
</gene>
<evidence type="ECO:0000256" key="1">
    <source>
        <dbReference type="SAM" id="MobiDB-lite"/>
    </source>
</evidence>
<sequence length="152" mass="16596">MVALKSHNSTPSAGHFSRSGLSGARGLRNSSFTPVRMLAQHQDRQQDPPPPAYGASREFSNGRERCWSRQSRPSGIFRAESKDATVHQPQGDKLSSPRFARRLRQPVIGSAKINSLSHHEPISPHERTPGAPQLVTLAGGTEGNSRSVNVRE</sequence>
<dbReference type="EnsemblMetazoa" id="ASIC020187-RA">
    <property type="protein sequence ID" value="ASIC020187-PA"/>
    <property type="gene ID" value="ASIC020187"/>
</dbReference>
<organism evidence="2">
    <name type="scientific">Anopheles sinensis</name>
    <name type="common">Mosquito</name>
    <dbReference type="NCBI Taxonomy" id="74873"/>
    <lineage>
        <taxon>Eukaryota</taxon>
        <taxon>Metazoa</taxon>
        <taxon>Ecdysozoa</taxon>
        <taxon>Arthropoda</taxon>
        <taxon>Hexapoda</taxon>
        <taxon>Insecta</taxon>
        <taxon>Pterygota</taxon>
        <taxon>Neoptera</taxon>
        <taxon>Endopterygota</taxon>
        <taxon>Diptera</taxon>
        <taxon>Nematocera</taxon>
        <taxon>Culicoidea</taxon>
        <taxon>Culicidae</taxon>
        <taxon>Anophelinae</taxon>
        <taxon>Anopheles</taxon>
    </lineage>
</organism>
<dbReference type="Proteomes" id="UP000030765">
    <property type="component" value="Unassembled WGS sequence"/>
</dbReference>
<reference evidence="2 4" key="1">
    <citation type="journal article" date="2014" name="BMC Genomics">
        <title>Genome sequence of Anopheles sinensis provides insight into genetics basis of mosquito competence for malaria parasites.</title>
        <authorList>
            <person name="Zhou D."/>
            <person name="Zhang D."/>
            <person name="Ding G."/>
            <person name="Shi L."/>
            <person name="Hou Q."/>
            <person name="Ye Y."/>
            <person name="Xu Y."/>
            <person name="Zhou H."/>
            <person name="Xiong C."/>
            <person name="Li S."/>
            <person name="Yu J."/>
            <person name="Hong S."/>
            <person name="Yu X."/>
            <person name="Zou P."/>
            <person name="Chen C."/>
            <person name="Chang X."/>
            <person name="Wang W."/>
            <person name="Lv Y."/>
            <person name="Sun Y."/>
            <person name="Ma L."/>
            <person name="Shen B."/>
            <person name="Zhu C."/>
        </authorList>
    </citation>
    <scope>NUCLEOTIDE SEQUENCE [LARGE SCALE GENOMIC DNA]</scope>
</reference>
<accession>A0A084WP48</accession>
<feature type="compositionally biased region" description="Polar residues" evidence="1">
    <location>
        <begin position="143"/>
        <end position="152"/>
    </location>
</feature>
<name>A0A084WP48_ANOSI</name>
<feature type="region of interest" description="Disordered" evidence="1">
    <location>
        <begin position="1"/>
        <end position="152"/>
    </location>
</feature>
<dbReference type="EMBL" id="KE525364">
    <property type="protein sequence ID" value="KFB51992.1"/>
    <property type="molecule type" value="Genomic_DNA"/>
</dbReference>
<evidence type="ECO:0000313" key="3">
    <source>
        <dbReference type="EnsemblMetazoa" id="ASIC020187-PA"/>
    </source>
</evidence>